<accession>A0ABS4Q4Q5</accession>
<evidence type="ECO:0000256" key="1">
    <source>
        <dbReference type="SAM" id="MobiDB-lite"/>
    </source>
</evidence>
<evidence type="ECO:0000313" key="3">
    <source>
        <dbReference type="EMBL" id="MBP2186664.1"/>
    </source>
</evidence>
<feature type="region of interest" description="Disordered" evidence="1">
    <location>
        <begin position="134"/>
        <end position="173"/>
    </location>
</feature>
<dbReference type="RefSeq" id="WP_209669901.1">
    <property type="nucleotide sequence ID" value="NZ_JAGGMS010000001.1"/>
</dbReference>
<name>A0ABS4Q4Q5_9PSEU</name>
<feature type="transmembrane region" description="Helical" evidence="2">
    <location>
        <begin position="6"/>
        <end position="25"/>
    </location>
</feature>
<keyword evidence="2" id="KW-1133">Transmembrane helix</keyword>
<keyword evidence="2" id="KW-0472">Membrane</keyword>
<gene>
    <name evidence="3" type="ORF">JOM49_008190</name>
</gene>
<sequence length="173" mass="18785">MADNDYLAFLLIGALMVLVDGQILYRNGRRYAANSDGGSPADATMARMTVMVFHLVGLGVLALLSIVDIGEPGDTTMFIGKLGFFLLLLAAAHAITIGTLARQRREREYQQRQDLPRQDVVRPEVLRTDGGVVVRPAEEQLQRPDTTVTPVPGQPGADPQVSPTLEQRGPYSA</sequence>
<keyword evidence="4" id="KW-1185">Reference proteome</keyword>
<feature type="transmembrane region" description="Helical" evidence="2">
    <location>
        <begin position="78"/>
        <end position="101"/>
    </location>
</feature>
<reference evidence="3 4" key="1">
    <citation type="submission" date="2021-03" db="EMBL/GenBank/DDBJ databases">
        <title>Sequencing the genomes of 1000 actinobacteria strains.</title>
        <authorList>
            <person name="Klenk H.-P."/>
        </authorList>
    </citation>
    <scope>NUCLEOTIDE SEQUENCE [LARGE SCALE GENOMIC DNA]</scope>
    <source>
        <strain evidence="3 4">DSM 45510</strain>
    </source>
</reference>
<dbReference type="EMBL" id="JAGGMS010000001">
    <property type="protein sequence ID" value="MBP2186664.1"/>
    <property type="molecule type" value="Genomic_DNA"/>
</dbReference>
<comment type="caution">
    <text evidence="3">The sequence shown here is derived from an EMBL/GenBank/DDBJ whole genome shotgun (WGS) entry which is preliminary data.</text>
</comment>
<dbReference type="Proteomes" id="UP000741013">
    <property type="component" value="Unassembled WGS sequence"/>
</dbReference>
<evidence type="ECO:0000256" key="2">
    <source>
        <dbReference type="SAM" id="Phobius"/>
    </source>
</evidence>
<keyword evidence="2" id="KW-0812">Transmembrane</keyword>
<feature type="transmembrane region" description="Helical" evidence="2">
    <location>
        <begin position="46"/>
        <end position="66"/>
    </location>
</feature>
<evidence type="ECO:0000313" key="4">
    <source>
        <dbReference type="Proteomes" id="UP000741013"/>
    </source>
</evidence>
<organism evidence="3 4">
    <name type="scientific">Amycolatopsis magusensis</name>
    <dbReference type="NCBI Taxonomy" id="882444"/>
    <lineage>
        <taxon>Bacteria</taxon>
        <taxon>Bacillati</taxon>
        <taxon>Actinomycetota</taxon>
        <taxon>Actinomycetes</taxon>
        <taxon>Pseudonocardiales</taxon>
        <taxon>Pseudonocardiaceae</taxon>
        <taxon>Amycolatopsis</taxon>
    </lineage>
</organism>
<proteinExistence type="predicted"/>
<protein>
    <submittedName>
        <fullName evidence="3">Uncharacterized protein</fullName>
    </submittedName>
</protein>